<dbReference type="Gene3D" id="3.40.50.720">
    <property type="entry name" value="NAD(P)-binding Rossmann-like Domain"/>
    <property type="match status" value="1"/>
</dbReference>
<proteinExistence type="predicted"/>
<dbReference type="GO" id="GO:0051287">
    <property type="term" value="F:NAD binding"/>
    <property type="evidence" value="ECO:0007669"/>
    <property type="project" value="InterPro"/>
</dbReference>
<evidence type="ECO:0000313" key="5">
    <source>
        <dbReference type="Proteomes" id="UP000503336"/>
    </source>
</evidence>
<reference evidence="4 5" key="1">
    <citation type="submission" date="2020-02" db="EMBL/GenBank/DDBJ databases">
        <title>complete genome sequence of Rhodobacteraceae bacterium.</title>
        <authorList>
            <person name="Park J."/>
            <person name="Kim Y.-S."/>
            <person name="Kim K.-H."/>
        </authorList>
    </citation>
    <scope>NUCLEOTIDE SEQUENCE [LARGE SCALE GENOMIC DNA]</scope>
    <source>
        <strain evidence="4 5">RR4-56</strain>
    </source>
</reference>
<dbReference type="Pfam" id="PF03446">
    <property type="entry name" value="NAD_binding_2"/>
    <property type="match status" value="1"/>
</dbReference>
<dbReference type="Pfam" id="PF14833">
    <property type="entry name" value="NAD_binding_11"/>
    <property type="match status" value="1"/>
</dbReference>
<dbReference type="Gene3D" id="1.10.1040.10">
    <property type="entry name" value="N-(1-d-carboxylethyl)-l-norvaline Dehydrogenase, domain 2"/>
    <property type="match status" value="1"/>
</dbReference>
<evidence type="ECO:0000256" key="1">
    <source>
        <dbReference type="SAM" id="MobiDB-lite"/>
    </source>
</evidence>
<dbReference type="AlphaFoldDB" id="A0A7L5BXF9"/>
<name>A0A7L5BXF9_9RHOB</name>
<keyword evidence="5" id="KW-1185">Reference proteome</keyword>
<dbReference type="InterPro" id="IPR013328">
    <property type="entry name" value="6PGD_dom2"/>
</dbReference>
<dbReference type="Proteomes" id="UP000503336">
    <property type="component" value="Chromosome"/>
</dbReference>
<dbReference type="KEGG" id="hdh:G5B40_12020"/>
<dbReference type="InterPro" id="IPR029154">
    <property type="entry name" value="HIBADH-like_NADP-bd"/>
</dbReference>
<feature type="domain" description="3-hydroxyisobutyrate dehydrogenase-like NAD-binding" evidence="3">
    <location>
        <begin position="221"/>
        <end position="338"/>
    </location>
</feature>
<accession>A0A7L5BXF9</accession>
<feature type="compositionally biased region" description="Low complexity" evidence="1">
    <location>
        <begin position="31"/>
        <end position="45"/>
    </location>
</feature>
<dbReference type="EMBL" id="CP049056">
    <property type="protein sequence ID" value="QIE56121.1"/>
    <property type="molecule type" value="Genomic_DNA"/>
</dbReference>
<dbReference type="PANTHER" id="PTHR43060">
    <property type="entry name" value="3-HYDROXYISOBUTYRATE DEHYDROGENASE-LIKE 1, MITOCHONDRIAL-RELATED"/>
    <property type="match status" value="1"/>
</dbReference>
<dbReference type="GO" id="GO:0050661">
    <property type="term" value="F:NADP binding"/>
    <property type="evidence" value="ECO:0007669"/>
    <property type="project" value="InterPro"/>
</dbReference>
<dbReference type="SUPFAM" id="SSF51735">
    <property type="entry name" value="NAD(P)-binding Rossmann-fold domains"/>
    <property type="match status" value="1"/>
</dbReference>
<gene>
    <name evidence="4" type="ORF">G5B40_12020</name>
</gene>
<evidence type="ECO:0000313" key="4">
    <source>
        <dbReference type="EMBL" id="QIE56121.1"/>
    </source>
</evidence>
<dbReference type="SUPFAM" id="SSF48179">
    <property type="entry name" value="6-phosphogluconate dehydrogenase C-terminal domain-like"/>
    <property type="match status" value="1"/>
</dbReference>
<dbReference type="InterPro" id="IPR006115">
    <property type="entry name" value="6PGDH_NADP-bd"/>
</dbReference>
<dbReference type="InterPro" id="IPR036291">
    <property type="entry name" value="NAD(P)-bd_dom_sf"/>
</dbReference>
<evidence type="ECO:0000259" key="3">
    <source>
        <dbReference type="Pfam" id="PF14833"/>
    </source>
</evidence>
<dbReference type="PANTHER" id="PTHR43060:SF15">
    <property type="entry name" value="3-HYDROXYISOBUTYRATE DEHYDROGENASE-LIKE 1, MITOCHONDRIAL-RELATED"/>
    <property type="match status" value="1"/>
</dbReference>
<organism evidence="4 5">
    <name type="scientific">Pikeienuella piscinae</name>
    <dbReference type="NCBI Taxonomy" id="2748098"/>
    <lineage>
        <taxon>Bacteria</taxon>
        <taxon>Pseudomonadati</taxon>
        <taxon>Pseudomonadota</taxon>
        <taxon>Alphaproteobacteria</taxon>
        <taxon>Rhodobacterales</taxon>
        <taxon>Paracoccaceae</taxon>
        <taxon>Pikeienuella</taxon>
    </lineage>
</organism>
<feature type="compositionally biased region" description="Basic residues" evidence="1">
    <location>
        <begin position="10"/>
        <end position="30"/>
    </location>
</feature>
<feature type="region of interest" description="Disordered" evidence="1">
    <location>
        <begin position="1"/>
        <end position="54"/>
    </location>
</feature>
<sequence>MSGCYVGRRPTARASRRFRSASRCRSRPRPARSTNCSPGSGPGPSKKSEKETSMSKPAIGFIGLGLMGGAMCQRLLDMDYPLTVIANRTRTWVDKAVERGAKEVKTAKEVAAASDIVMLCMDTSANVESRMRGAEGVIAGLKPGAVVIDFGTSLPDSTTALGEEVAAAGGVYLDSPISRTPAQAFEGKINLMIGGDQAAFGKVQPVLKDISENAFHVGPLGSGHKIKLINNFFAMTTAMAMSEAFAMADKVGVPRENLYQIMSAGPLRSGMMDWIKAAAVDGDPNQLSFAVKNAKKDVGYYGAMADAAGAVSLMSGAARQTLSLGVAEGYGEKMVPEMVGFFEKLFATK</sequence>
<protein>
    <submittedName>
        <fullName evidence="4">NAD(P)-dependent oxidoreductase</fullName>
    </submittedName>
</protein>
<dbReference type="InterPro" id="IPR008927">
    <property type="entry name" value="6-PGluconate_DH-like_C_sf"/>
</dbReference>
<feature type="domain" description="6-phosphogluconate dehydrogenase NADP-binding" evidence="2">
    <location>
        <begin position="59"/>
        <end position="218"/>
    </location>
</feature>
<evidence type="ECO:0000259" key="2">
    <source>
        <dbReference type="Pfam" id="PF03446"/>
    </source>
</evidence>